<evidence type="ECO:0000313" key="6">
    <source>
        <dbReference type="Proteomes" id="UP001218188"/>
    </source>
</evidence>
<dbReference type="SUPFAM" id="SSF57756">
    <property type="entry name" value="Retrovirus zinc finger-like domains"/>
    <property type="match status" value="1"/>
</dbReference>
<evidence type="ECO:0000256" key="1">
    <source>
        <dbReference type="ARBA" id="ARBA00022664"/>
    </source>
</evidence>
<dbReference type="EMBL" id="JARJCM010000046">
    <property type="protein sequence ID" value="KAJ7036040.1"/>
    <property type="molecule type" value="Genomic_DNA"/>
</dbReference>
<dbReference type="GO" id="GO:0008270">
    <property type="term" value="F:zinc ion binding"/>
    <property type="evidence" value="ECO:0007669"/>
    <property type="project" value="UniProtKB-KW"/>
</dbReference>
<organism evidence="5 6">
    <name type="scientific">Mycena alexandri</name>
    <dbReference type="NCBI Taxonomy" id="1745969"/>
    <lineage>
        <taxon>Eukaryota</taxon>
        <taxon>Fungi</taxon>
        <taxon>Dikarya</taxon>
        <taxon>Basidiomycota</taxon>
        <taxon>Agaricomycotina</taxon>
        <taxon>Agaricomycetes</taxon>
        <taxon>Agaricomycetidae</taxon>
        <taxon>Agaricales</taxon>
        <taxon>Marasmiineae</taxon>
        <taxon>Mycenaceae</taxon>
        <taxon>Mycena</taxon>
    </lineage>
</organism>
<dbReference type="Gene3D" id="4.10.60.10">
    <property type="entry name" value="Zinc finger, CCHC-type"/>
    <property type="match status" value="1"/>
</dbReference>
<dbReference type="PROSITE" id="PS50158">
    <property type="entry name" value="ZF_CCHC"/>
    <property type="match status" value="1"/>
</dbReference>
<dbReference type="SMART" id="SM00343">
    <property type="entry name" value="ZnF_C2HC"/>
    <property type="match status" value="1"/>
</dbReference>
<dbReference type="InterPro" id="IPR036875">
    <property type="entry name" value="Znf_CCHC_sf"/>
</dbReference>
<evidence type="ECO:0000256" key="3">
    <source>
        <dbReference type="SAM" id="MobiDB-lite"/>
    </source>
</evidence>
<proteinExistence type="predicted"/>
<reference evidence="5" key="1">
    <citation type="submission" date="2023-03" db="EMBL/GenBank/DDBJ databases">
        <title>Massive genome expansion in bonnet fungi (Mycena s.s.) driven by repeated elements and novel gene families across ecological guilds.</title>
        <authorList>
            <consortium name="Lawrence Berkeley National Laboratory"/>
            <person name="Harder C.B."/>
            <person name="Miyauchi S."/>
            <person name="Viragh M."/>
            <person name="Kuo A."/>
            <person name="Thoen E."/>
            <person name="Andreopoulos B."/>
            <person name="Lu D."/>
            <person name="Skrede I."/>
            <person name="Drula E."/>
            <person name="Henrissat B."/>
            <person name="Morin E."/>
            <person name="Kohler A."/>
            <person name="Barry K."/>
            <person name="LaButti K."/>
            <person name="Morin E."/>
            <person name="Salamov A."/>
            <person name="Lipzen A."/>
            <person name="Mereny Z."/>
            <person name="Hegedus B."/>
            <person name="Baldrian P."/>
            <person name="Stursova M."/>
            <person name="Weitz H."/>
            <person name="Taylor A."/>
            <person name="Grigoriev I.V."/>
            <person name="Nagy L.G."/>
            <person name="Martin F."/>
            <person name="Kauserud H."/>
        </authorList>
    </citation>
    <scope>NUCLEOTIDE SEQUENCE</scope>
    <source>
        <strain evidence="5">CBHHK200</strain>
    </source>
</reference>
<comment type="caution">
    <text evidence="5">The sequence shown here is derived from an EMBL/GenBank/DDBJ whole genome shotgun (WGS) entry which is preliminary data.</text>
</comment>
<name>A0AAD6T050_9AGAR</name>
<evidence type="ECO:0000259" key="4">
    <source>
        <dbReference type="PROSITE" id="PS50158"/>
    </source>
</evidence>
<dbReference type="Proteomes" id="UP001218188">
    <property type="component" value="Unassembled WGS sequence"/>
</dbReference>
<keyword evidence="6" id="KW-1185">Reference proteome</keyword>
<accession>A0AAD6T050</accession>
<keyword evidence="1" id="KW-0507">mRNA processing</keyword>
<evidence type="ECO:0000256" key="2">
    <source>
        <dbReference type="PROSITE-ProRule" id="PRU00047"/>
    </source>
</evidence>
<gene>
    <name evidence="5" type="ORF">C8F04DRAFT_1096712</name>
</gene>
<keyword evidence="2" id="KW-0479">Metal-binding</keyword>
<keyword evidence="2" id="KW-0862">Zinc</keyword>
<dbReference type="InterPro" id="IPR001878">
    <property type="entry name" value="Znf_CCHC"/>
</dbReference>
<evidence type="ECO:0000313" key="5">
    <source>
        <dbReference type="EMBL" id="KAJ7036040.1"/>
    </source>
</evidence>
<dbReference type="GO" id="GO:0006397">
    <property type="term" value="P:mRNA processing"/>
    <property type="evidence" value="ECO:0007669"/>
    <property type="project" value="UniProtKB-KW"/>
</dbReference>
<dbReference type="AlphaFoldDB" id="A0AAD6T050"/>
<keyword evidence="2" id="KW-0863">Zinc-finger</keyword>
<feature type="region of interest" description="Disordered" evidence="3">
    <location>
        <begin position="33"/>
        <end position="52"/>
    </location>
</feature>
<protein>
    <recommendedName>
        <fullName evidence="4">CCHC-type domain-containing protein</fullName>
    </recommendedName>
</protein>
<dbReference type="GO" id="GO:0003676">
    <property type="term" value="F:nucleic acid binding"/>
    <property type="evidence" value="ECO:0007669"/>
    <property type="project" value="InterPro"/>
</dbReference>
<feature type="domain" description="CCHC-type" evidence="4">
    <location>
        <begin position="19"/>
        <end position="32"/>
    </location>
</feature>
<sequence length="66" mass="7325">MYGRAEQDNGGRGKKRVECYNCHKKGHVAADCWSKGGGKEGKGPSSEEGDEKINWADEVEAELFMY</sequence>
<dbReference type="Pfam" id="PF00098">
    <property type="entry name" value="zf-CCHC"/>
    <property type="match status" value="1"/>
</dbReference>